<dbReference type="GO" id="GO:0015562">
    <property type="term" value="F:efflux transmembrane transporter activity"/>
    <property type="evidence" value="ECO:0007669"/>
    <property type="project" value="InterPro"/>
</dbReference>
<dbReference type="AlphaFoldDB" id="A0A2S6G1Y2"/>
<comment type="caution">
    <text evidence="6">The sequence shown here is derived from an EMBL/GenBank/DDBJ whole genome shotgun (WGS) entry which is preliminary data.</text>
</comment>
<dbReference type="Proteomes" id="UP000239446">
    <property type="component" value="Unassembled WGS sequence"/>
</dbReference>
<protein>
    <submittedName>
        <fullName evidence="6">Multidrug efflux system outer membrane protein</fullName>
    </submittedName>
</protein>
<gene>
    <name evidence="6" type="ORF">B0H24_10586</name>
</gene>
<keyword evidence="4" id="KW-0564">Palmitate</keyword>
<evidence type="ECO:0000313" key="6">
    <source>
        <dbReference type="EMBL" id="PPK50897.1"/>
    </source>
</evidence>
<comment type="subcellular location">
    <subcellularLocation>
        <location evidence="4">Cell outer membrane</location>
        <topology evidence="4">Lipid-anchor</topology>
    </subcellularLocation>
</comment>
<dbReference type="OrthoDB" id="9770517at2"/>
<keyword evidence="4" id="KW-0732">Signal</keyword>
<evidence type="ECO:0000256" key="1">
    <source>
        <dbReference type="ARBA" id="ARBA00007613"/>
    </source>
</evidence>
<proteinExistence type="inferred from homology"/>
<feature type="coiled-coil region" evidence="5">
    <location>
        <begin position="209"/>
        <end position="236"/>
    </location>
</feature>
<keyword evidence="2 4" id="KW-1134">Transmembrane beta strand</keyword>
<name>A0A2S6G1Y2_9GAMM</name>
<dbReference type="RefSeq" id="WP_104417612.1">
    <property type="nucleotide sequence ID" value="NZ_PTIU01000058.1"/>
</dbReference>
<comment type="similarity">
    <text evidence="1 4">Belongs to the outer membrane factor (OMF) (TC 1.B.17) family.</text>
</comment>
<keyword evidence="4" id="KW-0812">Transmembrane</keyword>
<keyword evidence="4" id="KW-0449">Lipoprotein</keyword>
<dbReference type="Gene3D" id="1.20.1600.10">
    <property type="entry name" value="Outer membrane efflux proteins (OEP)"/>
    <property type="match status" value="1"/>
</dbReference>
<accession>A0A2S6G1Y2</accession>
<keyword evidence="3" id="KW-0998">Cell outer membrane</keyword>
<dbReference type="PANTHER" id="PTHR30203">
    <property type="entry name" value="OUTER MEMBRANE CATION EFFLUX PROTEIN"/>
    <property type="match status" value="1"/>
</dbReference>
<reference evidence="6 7" key="1">
    <citation type="submission" date="2018-02" db="EMBL/GenBank/DDBJ databases">
        <title>Subsurface microbial communities from deep shales in Ohio and West Virginia, USA.</title>
        <authorList>
            <person name="Wrighton K."/>
        </authorList>
    </citation>
    <scope>NUCLEOTIDE SEQUENCE [LARGE SCALE GENOMIC DNA]</scope>
    <source>
        <strain evidence="6 7">UTICA-S1B9</strain>
    </source>
</reference>
<evidence type="ECO:0000256" key="2">
    <source>
        <dbReference type="ARBA" id="ARBA00022452"/>
    </source>
</evidence>
<keyword evidence="5" id="KW-0175">Coiled coil</keyword>
<feature type="chain" id="PRO_5015376638" evidence="4">
    <location>
        <begin position="22"/>
        <end position="478"/>
    </location>
</feature>
<keyword evidence="4" id="KW-0472">Membrane</keyword>
<dbReference type="Gene3D" id="2.20.200.10">
    <property type="entry name" value="Outer membrane efflux proteins (OEP)"/>
    <property type="match status" value="1"/>
</dbReference>
<evidence type="ECO:0000256" key="4">
    <source>
        <dbReference type="RuleBase" id="RU362097"/>
    </source>
</evidence>
<sequence>MIVKVLLATVIALSLGGCSLAPTVEKPEPSVPENWSSARLSADEKLPLDWWRGFGDPALVTLVEEALGANSDLQLAAARVAEARARLTGQQAEQYPLLEVEGSAVRQGPSDEVVNSAGGGQPFNDIQVGGVLSYELDLWGRLANASEAARARLLASAANREAVRLAVIGEVANGYFNLRALDRQIDITERTVSSRRESVALQRARSEGGEVSELVLRQAEAELAAAESELPRLRQQHALQRNALAVLLGRDPQQIVRSDISVADTIGEMNVPGSVPAGRPADLMVRRPDIAAAEQELIAANAEIGVARAAFLPRISFEGLLGLRSASGGDLFQGSASTWQLGGSLVGPLLDFGRSEALVNQAEARQRQALIAYRQAIQVAFREVLDAMAGVRGTEDRLEAQARQVAALRSTTKLARLRFEGGASSYLEVLDAERSLFTTELDLVETRRDQLQSTVNLYRALGGGWQSSLQSSDYANTD</sequence>
<organism evidence="6 7">
    <name type="scientific">Marinobacter persicus</name>
    <dbReference type="NCBI Taxonomy" id="930118"/>
    <lineage>
        <taxon>Bacteria</taxon>
        <taxon>Pseudomonadati</taxon>
        <taxon>Pseudomonadota</taxon>
        <taxon>Gammaproteobacteria</taxon>
        <taxon>Pseudomonadales</taxon>
        <taxon>Marinobacteraceae</taxon>
        <taxon>Marinobacter</taxon>
    </lineage>
</organism>
<feature type="signal peptide" evidence="4">
    <location>
        <begin position="1"/>
        <end position="21"/>
    </location>
</feature>
<evidence type="ECO:0000256" key="5">
    <source>
        <dbReference type="SAM" id="Coils"/>
    </source>
</evidence>
<dbReference type="Pfam" id="PF02321">
    <property type="entry name" value="OEP"/>
    <property type="match status" value="2"/>
</dbReference>
<dbReference type="EMBL" id="PTIU01000058">
    <property type="protein sequence ID" value="PPK50897.1"/>
    <property type="molecule type" value="Genomic_DNA"/>
</dbReference>
<dbReference type="SUPFAM" id="SSF56954">
    <property type="entry name" value="Outer membrane efflux proteins (OEP)"/>
    <property type="match status" value="1"/>
</dbReference>
<evidence type="ECO:0000256" key="3">
    <source>
        <dbReference type="ARBA" id="ARBA00023237"/>
    </source>
</evidence>
<dbReference type="PROSITE" id="PS51257">
    <property type="entry name" value="PROKAR_LIPOPROTEIN"/>
    <property type="match status" value="1"/>
</dbReference>
<dbReference type="InterPro" id="IPR003423">
    <property type="entry name" value="OMP_efflux"/>
</dbReference>
<dbReference type="InterPro" id="IPR010131">
    <property type="entry name" value="MdtP/NodT-like"/>
</dbReference>
<dbReference type="GO" id="GO:0009279">
    <property type="term" value="C:cell outer membrane"/>
    <property type="evidence" value="ECO:0007669"/>
    <property type="project" value="UniProtKB-SubCell"/>
</dbReference>
<dbReference type="NCBIfam" id="TIGR01845">
    <property type="entry name" value="outer_NodT"/>
    <property type="match status" value="1"/>
</dbReference>
<evidence type="ECO:0000313" key="7">
    <source>
        <dbReference type="Proteomes" id="UP000239446"/>
    </source>
</evidence>